<dbReference type="InterPro" id="IPR039926">
    <property type="entry name" value="Egg_app_1"/>
</dbReference>
<dbReference type="PANTHER" id="PTHR33333">
    <property type="entry name" value="ERYTHROCYTE MEMBRANE PROTEIN 1-LIKE"/>
    <property type="match status" value="1"/>
</dbReference>
<feature type="region of interest" description="Disordered" evidence="1">
    <location>
        <begin position="102"/>
        <end position="124"/>
    </location>
</feature>
<keyword evidence="3" id="KW-1185">Reference proteome</keyword>
<feature type="compositionally biased region" description="Polar residues" evidence="1">
    <location>
        <begin position="55"/>
        <end position="66"/>
    </location>
</feature>
<evidence type="ECO:0000313" key="3">
    <source>
        <dbReference type="Proteomes" id="UP001457282"/>
    </source>
</evidence>
<organism evidence="2 3">
    <name type="scientific">Rubus argutus</name>
    <name type="common">Southern blackberry</name>
    <dbReference type="NCBI Taxonomy" id="59490"/>
    <lineage>
        <taxon>Eukaryota</taxon>
        <taxon>Viridiplantae</taxon>
        <taxon>Streptophyta</taxon>
        <taxon>Embryophyta</taxon>
        <taxon>Tracheophyta</taxon>
        <taxon>Spermatophyta</taxon>
        <taxon>Magnoliopsida</taxon>
        <taxon>eudicotyledons</taxon>
        <taxon>Gunneridae</taxon>
        <taxon>Pentapetalae</taxon>
        <taxon>rosids</taxon>
        <taxon>fabids</taxon>
        <taxon>Rosales</taxon>
        <taxon>Rosaceae</taxon>
        <taxon>Rosoideae</taxon>
        <taxon>Rosoideae incertae sedis</taxon>
        <taxon>Rubus</taxon>
    </lineage>
</organism>
<dbReference type="EMBL" id="JBEDUW010000005">
    <property type="protein sequence ID" value="KAK9928341.1"/>
    <property type="molecule type" value="Genomic_DNA"/>
</dbReference>
<proteinExistence type="predicted"/>
<reference evidence="2 3" key="1">
    <citation type="journal article" date="2023" name="G3 (Bethesda)">
        <title>A chromosome-length genome assembly and annotation of blackberry (Rubus argutus, cv. 'Hillquist').</title>
        <authorList>
            <person name="Bruna T."/>
            <person name="Aryal R."/>
            <person name="Dudchenko O."/>
            <person name="Sargent D.J."/>
            <person name="Mead D."/>
            <person name="Buti M."/>
            <person name="Cavallini A."/>
            <person name="Hytonen T."/>
            <person name="Andres J."/>
            <person name="Pham M."/>
            <person name="Weisz D."/>
            <person name="Mascagni F."/>
            <person name="Usai G."/>
            <person name="Natali L."/>
            <person name="Bassil N."/>
            <person name="Fernandez G.E."/>
            <person name="Lomsadze A."/>
            <person name="Armour M."/>
            <person name="Olukolu B."/>
            <person name="Poorten T."/>
            <person name="Britton C."/>
            <person name="Davik J."/>
            <person name="Ashrafi H."/>
            <person name="Aiden E.L."/>
            <person name="Borodovsky M."/>
            <person name="Worthington M."/>
        </authorList>
    </citation>
    <scope>NUCLEOTIDE SEQUENCE [LARGE SCALE GENOMIC DNA]</scope>
    <source>
        <strain evidence="2">PI 553951</strain>
    </source>
</reference>
<feature type="compositionally biased region" description="Low complexity" evidence="1">
    <location>
        <begin position="35"/>
        <end position="44"/>
    </location>
</feature>
<feature type="region of interest" description="Disordered" evidence="1">
    <location>
        <begin position="35"/>
        <end position="72"/>
    </location>
</feature>
<comment type="caution">
    <text evidence="2">The sequence shown here is derived from an EMBL/GenBank/DDBJ whole genome shotgun (WGS) entry which is preliminary data.</text>
</comment>
<dbReference type="Proteomes" id="UP001457282">
    <property type="component" value="Unassembled WGS sequence"/>
</dbReference>
<sequence length="142" mass="14713">MKKGTEKGGALSTDEKAGAVGAIAGLAALEIAKLVSGSTSTSESFRSRSAKKKGSFQSSTNYQVKGTENDGDLSMDQKAAVTAGAIAGLSAWGVVKLVSGSSISTSTSGGQKKTMKAPGRNEWIDRDDFERDPAAYFKSLRN</sequence>
<gene>
    <name evidence="2" type="ORF">M0R45_025484</name>
</gene>
<evidence type="ECO:0000313" key="2">
    <source>
        <dbReference type="EMBL" id="KAK9928341.1"/>
    </source>
</evidence>
<dbReference type="AlphaFoldDB" id="A0AAW1WWK9"/>
<evidence type="ECO:0000256" key="1">
    <source>
        <dbReference type="SAM" id="MobiDB-lite"/>
    </source>
</evidence>
<protein>
    <submittedName>
        <fullName evidence="2">Uncharacterized protein</fullName>
    </submittedName>
</protein>
<name>A0AAW1WWK9_RUBAR</name>
<accession>A0AAW1WWK9</accession>
<dbReference type="PANTHER" id="PTHR33333:SF43">
    <property type="match status" value="1"/>
</dbReference>